<evidence type="ECO:0000313" key="2">
    <source>
        <dbReference type="EMBL" id="RUO72177.1"/>
    </source>
</evidence>
<name>A0A432Z2T2_9GAMM</name>
<evidence type="ECO:0000313" key="3">
    <source>
        <dbReference type="Proteomes" id="UP000287022"/>
    </source>
</evidence>
<evidence type="ECO:0000256" key="1">
    <source>
        <dbReference type="SAM" id="MobiDB-lite"/>
    </source>
</evidence>
<dbReference type="EMBL" id="PIQE01000003">
    <property type="protein sequence ID" value="RUO72177.1"/>
    <property type="molecule type" value="Genomic_DNA"/>
</dbReference>
<comment type="caution">
    <text evidence="2">The sequence shown here is derived from an EMBL/GenBank/DDBJ whole genome shotgun (WGS) entry which is preliminary data.</text>
</comment>
<feature type="region of interest" description="Disordered" evidence="1">
    <location>
        <begin position="41"/>
        <end position="72"/>
    </location>
</feature>
<feature type="compositionally biased region" description="Basic and acidic residues" evidence="1">
    <location>
        <begin position="63"/>
        <end position="72"/>
    </location>
</feature>
<gene>
    <name evidence="2" type="ORF">CWI80_10285</name>
</gene>
<protein>
    <submittedName>
        <fullName evidence="2">Uncharacterized protein</fullName>
    </submittedName>
</protein>
<proteinExistence type="predicted"/>
<keyword evidence="3" id="KW-1185">Reference proteome</keyword>
<accession>A0A432Z2T2</accession>
<reference evidence="3" key="1">
    <citation type="journal article" date="2018" name="Front. Microbiol.">
        <title>Genome-Based Analysis Reveals the Taxonomy and Diversity of the Family Idiomarinaceae.</title>
        <authorList>
            <person name="Liu Y."/>
            <person name="Lai Q."/>
            <person name="Shao Z."/>
        </authorList>
    </citation>
    <scope>NUCLEOTIDE SEQUENCE [LARGE SCALE GENOMIC DNA]</scope>
    <source>
        <strain evidence="3">c121</strain>
    </source>
</reference>
<sequence length="72" mass="7814">MGKETRAGSLGLTLYLGGSSDGDEVLLQAASKKALQMTVKKQPSGRLAENMRTSRFLEFGGRNSDEKPQKIQ</sequence>
<organism evidence="2 3">
    <name type="scientific">Pseudidiomarina sediminum</name>
    <dbReference type="NCBI Taxonomy" id="431675"/>
    <lineage>
        <taxon>Bacteria</taxon>
        <taxon>Pseudomonadati</taxon>
        <taxon>Pseudomonadota</taxon>
        <taxon>Gammaproteobacteria</taxon>
        <taxon>Alteromonadales</taxon>
        <taxon>Idiomarinaceae</taxon>
        <taxon>Pseudidiomarina</taxon>
    </lineage>
</organism>
<dbReference type="AlphaFoldDB" id="A0A432Z2T2"/>
<dbReference type="Proteomes" id="UP000287022">
    <property type="component" value="Unassembled WGS sequence"/>
</dbReference>